<evidence type="ECO:0000313" key="13">
    <source>
        <dbReference type="Proteomes" id="UP000290289"/>
    </source>
</evidence>
<feature type="region of interest" description="Disordered" evidence="9">
    <location>
        <begin position="894"/>
        <end position="920"/>
    </location>
</feature>
<keyword evidence="3" id="KW-0813">Transport</keyword>
<evidence type="ECO:0000256" key="10">
    <source>
        <dbReference type="SAM" id="Phobius"/>
    </source>
</evidence>
<keyword evidence="6" id="KW-0406">Ion transport</keyword>
<keyword evidence="8" id="KW-0407">Ion channel</keyword>
<feature type="compositionally biased region" description="Basic and acidic residues" evidence="9">
    <location>
        <begin position="902"/>
        <end position="912"/>
    </location>
</feature>
<dbReference type="GO" id="GO:0015743">
    <property type="term" value="P:malate transport"/>
    <property type="evidence" value="ECO:0007669"/>
    <property type="project" value="InterPro"/>
</dbReference>
<sequence>NPTAFFTNNLLHITLRTTLSYSSACLILNFLAISVFEKIAKEKEASDTMEWRITMADGSSEALAPTEARGCPGIACVALKGLVVGFVMKVWNFLKKAWDLGHSDPRKVIHCLKVGMALTVVSLFYYLRPLYEGVGGNAMWAVMTVVVVFENTIGATLYKSINRICGTFLAGFLAIGIHWIANRSGKEFEPFITGISVFLLASASTFSRFIPSVKARFDYGAMIFILTFSLVSVSGYRVDQLFHMASQRMSTIVIGTSLCAVITMIICPIWAGEELYMLITRNMDKLANSLDGCVADYFNDSGGFAGSDKESDKKLLGYKCVLGSKGAEESMANFARWEPAHGRFNFRHPWKQYLKIGASMRDCAYCIEALNGCVSSENKVSELAKKHISNIAMKVSSDSSTVIKELAKTMKTMKKSTAIDLLVGEMNNAVLELQEDLKSLPNLFINRQPQLPQESDDCPENNNTKAEAEAVALMDIIPLVTLASLLIEIVARIEGMVGAVEELAGLAEFKAAGDRKANQNQTTNKVVPDQHALRRKQFSQYTCPRCNSRYCSLHCYKSHNLRCTESFMKENVVGELGQLGPDDETKQKMLDILKRFHSEEEETDDMDDDDNAGSALSEETIQKVLSGGEVSLDDLSTEEKKLFQRAVVSGELSKMIKPWDPWWLKPSARTISFSKEGSQLIQPLVKDDESMSPEDNSESNQASEIPPGPDTALPPVSKLSSTKPSPSLAVHLVDIIYSYCFTLRLYNGDWKSDAIGSSMAVLSVSNVLGQGGQPETVLEVLSYCLEKTCSPDFKHTGGLQFGLGLIDDVTSLLMLGTPALLCLLCDLQRMVQAGERDLKSEKPRKLSRRTEIRNKLKLAERKIYFIMCWVHEQTGEVWTPLAAIVTAEKSSALSYQSASRPGKAEKKAEPKSKVLIQEIR</sequence>
<evidence type="ECO:0000256" key="4">
    <source>
        <dbReference type="ARBA" id="ARBA00022692"/>
    </source>
</evidence>
<dbReference type="CDD" id="cd23024">
    <property type="entry name" value="zf-HIT_ZNHIT2-3"/>
    <property type="match status" value="1"/>
</dbReference>
<evidence type="ECO:0000256" key="8">
    <source>
        <dbReference type="ARBA" id="ARBA00023303"/>
    </source>
</evidence>
<feature type="transmembrane region" description="Helical" evidence="10">
    <location>
        <begin position="18"/>
        <end position="36"/>
    </location>
</feature>
<evidence type="ECO:0000256" key="2">
    <source>
        <dbReference type="ARBA" id="ARBA00007079"/>
    </source>
</evidence>
<keyword evidence="5 10" id="KW-1133">Transmembrane helix</keyword>
<dbReference type="PANTHER" id="PTHR31086">
    <property type="entry name" value="ALUMINUM-ACTIVATED MALATE TRANSPORTER 10"/>
    <property type="match status" value="1"/>
</dbReference>
<comment type="caution">
    <text evidence="12">The sequence shown here is derived from an EMBL/GenBank/DDBJ whole genome shotgun (WGS) entry which is preliminary data.</text>
</comment>
<feature type="transmembrane region" description="Helical" evidence="10">
    <location>
        <begin position="250"/>
        <end position="271"/>
    </location>
</feature>
<feature type="transmembrane region" description="Helical" evidence="10">
    <location>
        <begin position="139"/>
        <end position="157"/>
    </location>
</feature>
<feature type="non-terminal residue" evidence="12">
    <location>
        <position position="1"/>
    </location>
</feature>
<dbReference type="EMBL" id="RDQH01000332">
    <property type="protein sequence ID" value="RXH95802.1"/>
    <property type="molecule type" value="Genomic_DNA"/>
</dbReference>
<dbReference type="Pfam" id="PF04438">
    <property type="entry name" value="zf-HIT"/>
    <property type="match status" value="1"/>
</dbReference>
<dbReference type="GO" id="GO:0016020">
    <property type="term" value="C:membrane"/>
    <property type="evidence" value="ECO:0007669"/>
    <property type="project" value="UniProtKB-SubCell"/>
</dbReference>
<feature type="region of interest" description="Disordered" evidence="9">
    <location>
        <begin position="687"/>
        <end position="724"/>
    </location>
</feature>
<evidence type="ECO:0000259" key="11">
    <source>
        <dbReference type="Pfam" id="PF04438"/>
    </source>
</evidence>
<evidence type="ECO:0000256" key="7">
    <source>
        <dbReference type="ARBA" id="ARBA00023136"/>
    </source>
</evidence>
<dbReference type="Pfam" id="PF11744">
    <property type="entry name" value="ALMT"/>
    <property type="match status" value="1"/>
</dbReference>
<keyword evidence="4 10" id="KW-0812">Transmembrane</keyword>
<keyword evidence="7 10" id="KW-0472">Membrane</keyword>
<dbReference type="InterPro" id="IPR020966">
    <property type="entry name" value="ALMT"/>
</dbReference>
<feature type="domain" description="HIT-type" evidence="11">
    <location>
        <begin position="538"/>
        <end position="557"/>
    </location>
</feature>
<keyword evidence="13" id="KW-1185">Reference proteome</keyword>
<evidence type="ECO:0000256" key="5">
    <source>
        <dbReference type="ARBA" id="ARBA00022989"/>
    </source>
</evidence>
<feature type="compositionally biased region" description="Low complexity" evidence="9">
    <location>
        <begin position="713"/>
        <end position="724"/>
    </location>
</feature>
<proteinExistence type="inferred from homology"/>
<dbReference type="AlphaFoldDB" id="A0A498JQD9"/>
<dbReference type="STRING" id="3750.A0A498JQD9"/>
<name>A0A498JQD9_MALDO</name>
<dbReference type="Proteomes" id="UP000290289">
    <property type="component" value="Chromosome 6"/>
</dbReference>
<accession>A0A498JQD9</accession>
<comment type="subcellular location">
    <subcellularLocation>
        <location evidence="1">Membrane</location>
        <topology evidence="1">Multi-pass membrane protein</topology>
    </subcellularLocation>
</comment>
<evidence type="ECO:0000313" key="12">
    <source>
        <dbReference type="EMBL" id="RXH95802.1"/>
    </source>
</evidence>
<feature type="transmembrane region" description="Helical" evidence="10">
    <location>
        <begin position="219"/>
        <end position="238"/>
    </location>
</feature>
<dbReference type="Gene3D" id="3.30.60.190">
    <property type="match status" value="1"/>
</dbReference>
<evidence type="ECO:0000256" key="1">
    <source>
        <dbReference type="ARBA" id="ARBA00004141"/>
    </source>
</evidence>
<protein>
    <recommendedName>
        <fullName evidence="11">HIT-type domain-containing protein</fullName>
    </recommendedName>
</protein>
<dbReference type="GO" id="GO:0034220">
    <property type="term" value="P:monoatomic ion transmembrane transport"/>
    <property type="evidence" value="ECO:0007669"/>
    <property type="project" value="UniProtKB-KW"/>
</dbReference>
<gene>
    <name evidence="12" type="ORF">DVH24_008302</name>
</gene>
<evidence type="ECO:0000256" key="9">
    <source>
        <dbReference type="SAM" id="MobiDB-lite"/>
    </source>
</evidence>
<organism evidence="12 13">
    <name type="scientific">Malus domestica</name>
    <name type="common">Apple</name>
    <name type="synonym">Pyrus malus</name>
    <dbReference type="NCBI Taxonomy" id="3750"/>
    <lineage>
        <taxon>Eukaryota</taxon>
        <taxon>Viridiplantae</taxon>
        <taxon>Streptophyta</taxon>
        <taxon>Embryophyta</taxon>
        <taxon>Tracheophyta</taxon>
        <taxon>Spermatophyta</taxon>
        <taxon>Magnoliopsida</taxon>
        <taxon>eudicotyledons</taxon>
        <taxon>Gunneridae</taxon>
        <taxon>Pentapetalae</taxon>
        <taxon>rosids</taxon>
        <taxon>fabids</taxon>
        <taxon>Rosales</taxon>
        <taxon>Rosaceae</taxon>
        <taxon>Amygdaloideae</taxon>
        <taxon>Maleae</taxon>
        <taxon>Malus</taxon>
    </lineage>
</organism>
<evidence type="ECO:0000256" key="6">
    <source>
        <dbReference type="ARBA" id="ARBA00023065"/>
    </source>
</evidence>
<reference evidence="12 13" key="1">
    <citation type="submission" date="2018-10" db="EMBL/GenBank/DDBJ databases">
        <title>A high-quality apple genome assembly.</title>
        <authorList>
            <person name="Hu J."/>
        </authorList>
    </citation>
    <scope>NUCLEOTIDE SEQUENCE [LARGE SCALE GENOMIC DNA]</scope>
    <source>
        <strain evidence="13">cv. HFTH1</strain>
        <tissue evidence="12">Young leaf</tissue>
    </source>
</reference>
<evidence type="ECO:0000256" key="3">
    <source>
        <dbReference type="ARBA" id="ARBA00022448"/>
    </source>
</evidence>
<feature type="transmembrane region" description="Helical" evidence="10">
    <location>
        <begin position="108"/>
        <end position="127"/>
    </location>
</feature>
<dbReference type="InterPro" id="IPR007529">
    <property type="entry name" value="Znf_HIT"/>
</dbReference>
<comment type="similarity">
    <text evidence="2">Belongs to the aromatic acid exporter (TC 2.A.85) family.</text>
</comment>
<dbReference type="SUPFAM" id="SSF144232">
    <property type="entry name" value="HIT/MYND zinc finger-like"/>
    <property type="match status" value="1"/>
</dbReference>
<feature type="transmembrane region" description="Helical" evidence="10">
    <location>
        <begin position="164"/>
        <end position="182"/>
    </location>
</feature>
<feature type="transmembrane region" description="Helical" evidence="10">
    <location>
        <begin position="188"/>
        <end position="207"/>
    </location>
</feature>